<dbReference type="GO" id="GO:0005737">
    <property type="term" value="C:cytoplasm"/>
    <property type="evidence" value="ECO:0007669"/>
    <property type="project" value="UniProtKB-ARBA"/>
</dbReference>
<evidence type="ECO:0000256" key="1">
    <source>
        <dbReference type="ARBA" id="ARBA00022723"/>
    </source>
</evidence>
<dbReference type="Pfam" id="PF25600">
    <property type="entry name" value="TRIM_CC"/>
    <property type="match status" value="1"/>
</dbReference>
<dbReference type="EMBL" id="JAATIS010001721">
    <property type="protein sequence ID" value="KAG2465766.1"/>
    <property type="molecule type" value="Genomic_DNA"/>
</dbReference>
<dbReference type="SUPFAM" id="SSF49899">
    <property type="entry name" value="Concanavalin A-like lectins/glucanases"/>
    <property type="match status" value="1"/>
</dbReference>
<dbReference type="Pfam" id="PF13765">
    <property type="entry name" value="PRY"/>
    <property type="match status" value="1"/>
</dbReference>
<evidence type="ECO:0000256" key="2">
    <source>
        <dbReference type="ARBA" id="ARBA00022771"/>
    </source>
</evidence>
<dbReference type="PANTHER" id="PTHR25465:SF5">
    <property type="entry name" value="E3 UBIQUITIN_ISG15 LIGASE TRIM25-RELATED"/>
    <property type="match status" value="1"/>
</dbReference>
<keyword evidence="7" id="KW-1185">Reference proteome</keyword>
<comment type="caution">
    <text evidence="6">The sequence shown here is derived from an EMBL/GenBank/DDBJ whole genome shotgun (WGS) entry which is preliminary data.</text>
</comment>
<dbReference type="InterPro" id="IPR043136">
    <property type="entry name" value="B30.2/SPRY_sf"/>
</dbReference>
<keyword evidence="2" id="KW-0863">Zinc-finger</keyword>
<dbReference type="InterPro" id="IPR003879">
    <property type="entry name" value="Butyrophylin_SPRY"/>
</dbReference>
<keyword evidence="4" id="KW-0175">Coiled coil</keyword>
<keyword evidence="1" id="KW-0479">Metal-binding</keyword>
<dbReference type="GO" id="GO:0008270">
    <property type="term" value="F:zinc ion binding"/>
    <property type="evidence" value="ECO:0007669"/>
    <property type="project" value="UniProtKB-KW"/>
</dbReference>
<dbReference type="PANTHER" id="PTHR25465">
    <property type="entry name" value="B-BOX DOMAIN CONTAINING"/>
    <property type="match status" value="1"/>
</dbReference>
<accession>A0A8X8BTG7</accession>
<proteinExistence type="predicted"/>
<reference evidence="6 7" key="1">
    <citation type="journal article" date="2021" name="Cell">
        <title>Tracing the genetic footprints of vertebrate landing in non-teleost ray-finned fishes.</title>
        <authorList>
            <person name="Bi X."/>
            <person name="Wang K."/>
            <person name="Yang L."/>
            <person name="Pan H."/>
            <person name="Jiang H."/>
            <person name="Wei Q."/>
            <person name="Fang M."/>
            <person name="Yu H."/>
            <person name="Zhu C."/>
            <person name="Cai Y."/>
            <person name="He Y."/>
            <person name="Gan X."/>
            <person name="Zeng H."/>
            <person name="Yu D."/>
            <person name="Zhu Y."/>
            <person name="Jiang H."/>
            <person name="Qiu Q."/>
            <person name="Yang H."/>
            <person name="Zhang Y.E."/>
            <person name="Wang W."/>
            <person name="Zhu M."/>
            <person name="He S."/>
            <person name="Zhang G."/>
        </authorList>
    </citation>
    <scope>NUCLEOTIDE SEQUENCE [LARGE SCALE GENOMIC DNA]</scope>
    <source>
        <strain evidence="6">Bchr_013</strain>
    </source>
</reference>
<dbReference type="Proteomes" id="UP000886611">
    <property type="component" value="Unassembled WGS sequence"/>
</dbReference>
<dbReference type="AlphaFoldDB" id="A0A8X8BTG7"/>
<dbReference type="SMART" id="SM00589">
    <property type="entry name" value="PRY"/>
    <property type="match status" value="1"/>
</dbReference>
<name>A0A8X8BTG7_POLSE</name>
<dbReference type="InterPro" id="IPR013320">
    <property type="entry name" value="ConA-like_dom_sf"/>
</dbReference>
<dbReference type="Gene3D" id="2.60.120.920">
    <property type="match status" value="1"/>
</dbReference>
<dbReference type="PRINTS" id="PR01407">
    <property type="entry name" value="BUTYPHLNCDUF"/>
</dbReference>
<evidence type="ECO:0000313" key="7">
    <source>
        <dbReference type="Proteomes" id="UP000886611"/>
    </source>
</evidence>
<dbReference type="InterPro" id="IPR051051">
    <property type="entry name" value="E3_ubiq-ligase_TRIM/RNF"/>
</dbReference>
<evidence type="ECO:0000256" key="4">
    <source>
        <dbReference type="SAM" id="Coils"/>
    </source>
</evidence>
<dbReference type="InterPro" id="IPR006574">
    <property type="entry name" value="PRY"/>
</dbReference>
<organism evidence="6 7">
    <name type="scientific">Polypterus senegalus</name>
    <name type="common">Senegal bichir</name>
    <dbReference type="NCBI Taxonomy" id="55291"/>
    <lineage>
        <taxon>Eukaryota</taxon>
        <taxon>Metazoa</taxon>
        <taxon>Chordata</taxon>
        <taxon>Craniata</taxon>
        <taxon>Vertebrata</taxon>
        <taxon>Euteleostomi</taxon>
        <taxon>Actinopterygii</taxon>
        <taxon>Polypteriformes</taxon>
        <taxon>Polypteridae</taxon>
        <taxon>Polypterus</taxon>
    </lineage>
</organism>
<gene>
    <name evidence="6" type="primary">Stxb_3</name>
    <name evidence="6" type="ORF">GTO96_0017507</name>
</gene>
<sequence>VEETKKSFTDLIHCIEEAQENFVERIREQEKREMEKAEGVIEELKKEIEELKRRDAELKELSDTKDNVHFLQTASSCCALPDDGDSLRFTVTADLSSEDLRKELSYLRKSLEKISQWDIMALTSDFCPLTLDINTANRYLRLSEGNKKVRWRRTKAEYPDHPDRFDEWEEVLCREALTGTRCYWEVEWSGHLIRIGVAYKGLSRKRVESGLGYNDKSWSLQCSPSQYSVWHNNKKTVISAPYSPTIAGVAAASTDSTSGTRRCCSGDSSCRLSDLWWGFVKAIDLTQSKIRTGKSSIIEV</sequence>
<feature type="non-terminal residue" evidence="6">
    <location>
        <position position="300"/>
    </location>
</feature>
<dbReference type="InterPro" id="IPR001870">
    <property type="entry name" value="B30.2/SPRY"/>
</dbReference>
<feature type="coiled-coil region" evidence="4">
    <location>
        <begin position="27"/>
        <end position="64"/>
    </location>
</feature>
<protein>
    <submittedName>
        <fullName evidence="6">STXB protein</fullName>
    </submittedName>
</protein>
<dbReference type="PROSITE" id="PS50188">
    <property type="entry name" value="B302_SPRY"/>
    <property type="match status" value="1"/>
</dbReference>
<dbReference type="InterPro" id="IPR058030">
    <property type="entry name" value="TRIM8/14/16/25/29/45/65_CC"/>
</dbReference>
<evidence type="ECO:0000256" key="3">
    <source>
        <dbReference type="ARBA" id="ARBA00022833"/>
    </source>
</evidence>
<feature type="domain" description="B30.2/SPRY" evidence="5">
    <location>
        <begin position="109"/>
        <end position="300"/>
    </location>
</feature>
<evidence type="ECO:0000313" key="6">
    <source>
        <dbReference type="EMBL" id="KAG2465766.1"/>
    </source>
</evidence>
<keyword evidence="3" id="KW-0862">Zinc</keyword>
<evidence type="ECO:0000259" key="5">
    <source>
        <dbReference type="PROSITE" id="PS50188"/>
    </source>
</evidence>
<feature type="non-terminal residue" evidence="6">
    <location>
        <position position="1"/>
    </location>
</feature>